<evidence type="ECO:0000313" key="3">
    <source>
        <dbReference type="Proteomes" id="UP000319103"/>
    </source>
</evidence>
<evidence type="ECO:0008006" key="4">
    <source>
        <dbReference type="Google" id="ProtNLM"/>
    </source>
</evidence>
<evidence type="ECO:0000256" key="1">
    <source>
        <dbReference type="SAM" id="MobiDB-lite"/>
    </source>
</evidence>
<proteinExistence type="predicted"/>
<dbReference type="Proteomes" id="UP000319103">
    <property type="component" value="Unassembled WGS sequence"/>
</dbReference>
<evidence type="ECO:0000313" key="2">
    <source>
        <dbReference type="EMBL" id="TQF05505.1"/>
    </source>
</evidence>
<gene>
    <name evidence="2" type="ORF">E6W39_28845</name>
</gene>
<organism evidence="2 3">
    <name type="scientific">Kitasatospora acidiphila</name>
    <dbReference type="NCBI Taxonomy" id="2567942"/>
    <lineage>
        <taxon>Bacteria</taxon>
        <taxon>Bacillati</taxon>
        <taxon>Actinomycetota</taxon>
        <taxon>Actinomycetes</taxon>
        <taxon>Kitasatosporales</taxon>
        <taxon>Streptomycetaceae</taxon>
        <taxon>Kitasatospora</taxon>
    </lineage>
</organism>
<keyword evidence="3" id="KW-1185">Reference proteome</keyword>
<comment type="caution">
    <text evidence="2">The sequence shown here is derived from an EMBL/GenBank/DDBJ whole genome shotgun (WGS) entry which is preliminary data.</text>
</comment>
<protein>
    <recommendedName>
        <fullName evidence="4">AbiEi antitoxin C-terminal domain-containing protein</fullName>
    </recommendedName>
</protein>
<name>A0A540W907_9ACTN</name>
<dbReference type="EMBL" id="VIGB01000003">
    <property type="protein sequence ID" value="TQF05505.1"/>
    <property type="molecule type" value="Genomic_DNA"/>
</dbReference>
<accession>A0A540W907</accession>
<sequence>MTALEAVRLLGADQQHILTRAQLIEHGVPSGTIAHRLRPGGPWQRVLPRVICLQSGRLTPHQRLRAALSYAAPKGERPKPGSVLLTGLAVLADAGLPSAGHPADVEVVDVLIPSSRRVASRDFVRVHRAPSRVGGMPAGWSGTTGCGASGWPGRWPTRRPS</sequence>
<feature type="region of interest" description="Disordered" evidence="1">
    <location>
        <begin position="135"/>
        <end position="161"/>
    </location>
</feature>
<dbReference type="AlphaFoldDB" id="A0A540W907"/>
<reference evidence="2 3" key="1">
    <citation type="submission" date="2019-06" db="EMBL/GenBank/DDBJ databases">
        <title>Description of Kitasatospora acidophila sp. nov. isolated from pine grove soil, and reclassification of Streptomyces novaecaesareae to Kitasatospora novaeceasareae comb. nov.</title>
        <authorList>
            <person name="Kim M.J."/>
        </authorList>
    </citation>
    <scope>NUCLEOTIDE SEQUENCE [LARGE SCALE GENOMIC DNA]</scope>
    <source>
        <strain evidence="2 3">MMS16-CNU292</strain>
    </source>
</reference>